<dbReference type="SUPFAM" id="SSF52266">
    <property type="entry name" value="SGNH hydrolase"/>
    <property type="match status" value="1"/>
</dbReference>
<dbReference type="EMBL" id="SJPW01000003">
    <property type="protein sequence ID" value="TWU56546.1"/>
    <property type="molecule type" value="Genomic_DNA"/>
</dbReference>
<proteinExistence type="predicted"/>
<organism evidence="2 3">
    <name type="scientific">Rubripirellula tenax</name>
    <dbReference type="NCBI Taxonomy" id="2528015"/>
    <lineage>
        <taxon>Bacteria</taxon>
        <taxon>Pseudomonadati</taxon>
        <taxon>Planctomycetota</taxon>
        <taxon>Planctomycetia</taxon>
        <taxon>Pirellulales</taxon>
        <taxon>Pirellulaceae</taxon>
        <taxon>Rubripirellula</taxon>
    </lineage>
</organism>
<keyword evidence="1" id="KW-1133">Transmembrane helix</keyword>
<evidence type="ECO:0000313" key="3">
    <source>
        <dbReference type="Proteomes" id="UP000318288"/>
    </source>
</evidence>
<keyword evidence="3" id="KW-1185">Reference proteome</keyword>
<dbReference type="RefSeq" id="WP_146457703.1">
    <property type="nucleotide sequence ID" value="NZ_SJPW01000003.1"/>
</dbReference>
<reference evidence="2 3" key="1">
    <citation type="submission" date="2019-02" db="EMBL/GenBank/DDBJ databases">
        <title>Deep-cultivation of Planctomycetes and their phenomic and genomic characterization uncovers novel biology.</title>
        <authorList>
            <person name="Wiegand S."/>
            <person name="Jogler M."/>
            <person name="Boedeker C."/>
            <person name="Pinto D."/>
            <person name="Vollmers J."/>
            <person name="Rivas-Marin E."/>
            <person name="Kohn T."/>
            <person name="Peeters S.H."/>
            <person name="Heuer A."/>
            <person name="Rast P."/>
            <person name="Oberbeckmann S."/>
            <person name="Bunk B."/>
            <person name="Jeske O."/>
            <person name="Meyerdierks A."/>
            <person name="Storesund J.E."/>
            <person name="Kallscheuer N."/>
            <person name="Luecker S."/>
            <person name="Lage O.M."/>
            <person name="Pohl T."/>
            <person name="Merkel B.J."/>
            <person name="Hornburger P."/>
            <person name="Mueller R.-W."/>
            <person name="Bruemmer F."/>
            <person name="Labrenz M."/>
            <person name="Spormann A.M."/>
            <person name="Op Den Camp H."/>
            <person name="Overmann J."/>
            <person name="Amann R."/>
            <person name="Jetten M.S.M."/>
            <person name="Mascher T."/>
            <person name="Medema M.H."/>
            <person name="Devos D.P."/>
            <person name="Kaster A.-K."/>
            <person name="Ovreas L."/>
            <person name="Rohde M."/>
            <person name="Galperin M.Y."/>
            <person name="Jogler C."/>
        </authorList>
    </citation>
    <scope>NUCLEOTIDE SEQUENCE [LARGE SCALE GENOMIC DNA]</scope>
    <source>
        <strain evidence="2 3">Poly51</strain>
    </source>
</reference>
<evidence type="ECO:0008006" key="4">
    <source>
        <dbReference type="Google" id="ProtNLM"/>
    </source>
</evidence>
<dbReference type="Gene3D" id="3.40.50.1110">
    <property type="entry name" value="SGNH hydrolase"/>
    <property type="match status" value="1"/>
</dbReference>
<dbReference type="InterPro" id="IPR036514">
    <property type="entry name" value="SGNH_hydro_sf"/>
</dbReference>
<evidence type="ECO:0000313" key="2">
    <source>
        <dbReference type="EMBL" id="TWU56546.1"/>
    </source>
</evidence>
<gene>
    <name evidence="2" type="ORF">Poly51_24570</name>
</gene>
<feature type="transmembrane region" description="Helical" evidence="1">
    <location>
        <begin position="6"/>
        <end position="24"/>
    </location>
</feature>
<keyword evidence="1" id="KW-0472">Membrane</keyword>
<dbReference type="AlphaFoldDB" id="A0A5C6F8U4"/>
<comment type="caution">
    <text evidence="2">The sequence shown here is derived from an EMBL/GenBank/DDBJ whole genome shotgun (WGS) entry which is preliminary data.</text>
</comment>
<sequence length="327" mass="35418">MWLRWISGVLTGTLIVAVTSPLFVRSYLPRHPSRITSEGAVWTLPAGGEYRWRAEGYATTAIGPHGMPGKVTVPGEVTMPGRDASVRRIALWGDSQAEGVCVDDAEKIFSQTQRGNGGLCVFPLAQSGDSVNEWVRQFEWAETELGVTEHVILLVELSDLILGGESAPDPSRASLWVSANLPAFLIASIRNLATDASGELRSLRFRPGPIPTVSPVGSSQQQIDFDAALRRIQQEAGATVTIVYAPKLPRIQGDQIVTSDDDDHLLDSLKRIAVARKINMIDLRPELIAAGRSGHWPHGFHNGQFGSGHLNATGNAIVAKAIARHFR</sequence>
<keyword evidence="1" id="KW-0812">Transmembrane</keyword>
<name>A0A5C6F8U4_9BACT</name>
<dbReference type="GO" id="GO:0016788">
    <property type="term" value="F:hydrolase activity, acting on ester bonds"/>
    <property type="evidence" value="ECO:0007669"/>
    <property type="project" value="UniProtKB-ARBA"/>
</dbReference>
<dbReference type="Proteomes" id="UP000318288">
    <property type="component" value="Unassembled WGS sequence"/>
</dbReference>
<protein>
    <recommendedName>
        <fullName evidence="4">SGNH hydrolase-type esterase domain-containing protein</fullName>
    </recommendedName>
</protein>
<dbReference type="OrthoDB" id="274319at2"/>
<evidence type="ECO:0000256" key="1">
    <source>
        <dbReference type="SAM" id="Phobius"/>
    </source>
</evidence>
<accession>A0A5C6F8U4</accession>